<gene>
    <name evidence="2" type="ORF">C2845_PM08G25710</name>
</gene>
<sequence>MLGPGVARLLLPRPSLFPRPPTPTQQSGSQKTRQSISLAQQSTRRAREEGREEKKHHDPIHSVPPRSPIAAAASGAAAMGKGPSSRAASRHHQFRARAKTRVDDLQEMFSGLQSARKDSRPADAAVLEAQLQQMLREWRSELSAPSPASSLQGNTRELSDPPSETLRLLQLATAEEEDDATSKPVQQQQQQQQPPPPPPANQSQGHALGCQDMKPEPREEAVDIAVAQPQPQLLGQGVLPNGAPAAAAVFHDQHAMDIGNGGGQYISLVFFEVNYIILLPNCVQGCFASVLMYYVNQELTVEDFLYDDDYKINLSGSNPDVLNNLEGIGQLEFLQFNFPQELPPNVYLDTSNCGQSTGDVFLHMSDLLATMAPAPSAFLRPKCALWDCPRPAIGSERWHDYCSMYHADLAVKEEGPPGTMPVIRPRGIDLKDGPLFAALSAKIQGKHVGIPICEGAATAKSPWNAPELFDLYIFEGESIREWLFFDKPRRAFDSGNRKQRSLPDYNGRGWHESRKQVMKDFGGLKRSYYMDPQPSNSYEWHLYEYEINDCDAFALYRLEFKSSDAKKSAKSKLTCNPLSEIQQQMVRLSADSPVDTKRTARGRTKANPIDVSTNIYAVPNTTVQANVPNAYQPVSQVDQMTYLNGSVVYGPHLPYGYSVERGDFYWNSNDGT</sequence>
<feature type="region of interest" description="Disordered" evidence="1">
    <location>
        <begin position="138"/>
        <end position="220"/>
    </location>
</feature>
<organism evidence="2 3">
    <name type="scientific">Panicum miliaceum</name>
    <name type="common">Proso millet</name>
    <name type="synonym">Broomcorn millet</name>
    <dbReference type="NCBI Taxonomy" id="4540"/>
    <lineage>
        <taxon>Eukaryota</taxon>
        <taxon>Viridiplantae</taxon>
        <taxon>Streptophyta</taxon>
        <taxon>Embryophyta</taxon>
        <taxon>Tracheophyta</taxon>
        <taxon>Spermatophyta</taxon>
        <taxon>Magnoliopsida</taxon>
        <taxon>Liliopsida</taxon>
        <taxon>Poales</taxon>
        <taxon>Poaceae</taxon>
        <taxon>PACMAD clade</taxon>
        <taxon>Panicoideae</taxon>
        <taxon>Panicodae</taxon>
        <taxon>Paniceae</taxon>
        <taxon>Panicinae</taxon>
        <taxon>Panicum</taxon>
        <taxon>Panicum sect. Panicum</taxon>
    </lineage>
</organism>
<name>A0A3L6R2Q8_PANMI</name>
<dbReference type="OrthoDB" id="1848362at2759"/>
<protein>
    <recommendedName>
        <fullName evidence="4">Transcription factor VOZ1</fullName>
    </recommendedName>
</protein>
<evidence type="ECO:0000313" key="2">
    <source>
        <dbReference type="EMBL" id="RLM93123.1"/>
    </source>
</evidence>
<dbReference type="GO" id="GO:0045893">
    <property type="term" value="P:positive regulation of DNA-templated transcription"/>
    <property type="evidence" value="ECO:0007669"/>
    <property type="project" value="TreeGrafter"/>
</dbReference>
<dbReference type="GO" id="GO:0048578">
    <property type="term" value="P:positive regulation of long-day photoperiodism, flowering"/>
    <property type="evidence" value="ECO:0007669"/>
    <property type="project" value="InterPro"/>
</dbReference>
<dbReference type="Proteomes" id="UP000275267">
    <property type="component" value="Unassembled WGS sequence"/>
</dbReference>
<evidence type="ECO:0000313" key="3">
    <source>
        <dbReference type="Proteomes" id="UP000275267"/>
    </source>
</evidence>
<dbReference type="PANTHER" id="PTHR33873">
    <property type="entry name" value="TRANSCRIPTION FACTOR VOZ1"/>
    <property type="match status" value="1"/>
</dbReference>
<dbReference type="GO" id="GO:0043565">
    <property type="term" value="F:sequence-specific DNA binding"/>
    <property type="evidence" value="ECO:0007669"/>
    <property type="project" value="TreeGrafter"/>
</dbReference>
<dbReference type="GO" id="GO:0005634">
    <property type="term" value="C:nucleus"/>
    <property type="evidence" value="ECO:0007669"/>
    <property type="project" value="TreeGrafter"/>
</dbReference>
<feature type="compositionally biased region" description="Polar residues" evidence="1">
    <location>
        <begin position="24"/>
        <end position="43"/>
    </location>
</feature>
<evidence type="ECO:0000256" key="1">
    <source>
        <dbReference type="SAM" id="MobiDB-lite"/>
    </source>
</evidence>
<feature type="compositionally biased region" description="Basic residues" evidence="1">
    <location>
        <begin position="88"/>
        <end position="99"/>
    </location>
</feature>
<keyword evidence="3" id="KW-1185">Reference proteome</keyword>
<dbReference type="AlphaFoldDB" id="A0A3L6R2Q8"/>
<dbReference type="PANTHER" id="PTHR33873:SF15">
    <property type="entry name" value="TRANSCRIPTION FACTOR VOZ2"/>
    <property type="match status" value="1"/>
</dbReference>
<feature type="region of interest" description="Disordered" evidence="1">
    <location>
        <begin position="1"/>
        <end position="102"/>
    </location>
</feature>
<dbReference type="EMBL" id="PQIB02000010">
    <property type="protein sequence ID" value="RLM93123.1"/>
    <property type="molecule type" value="Genomic_DNA"/>
</dbReference>
<dbReference type="InterPro" id="IPR039277">
    <property type="entry name" value="VOZ1/VOZ2"/>
</dbReference>
<accession>A0A3L6R2Q8</accession>
<feature type="compositionally biased region" description="Low complexity" evidence="1">
    <location>
        <begin position="68"/>
        <end position="85"/>
    </location>
</feature>
<proteinExistence type="predicted"/>
<comment type="caution">
    <text evidence="2">The sequence shown here is derived from an EMBL/GenBank/DDBJ whole genome shotgun (WGS) entry which is preliminary data.</text>
</comment>
<reference evidence="3" key="1">
    <citation type="journal article" date="2019" name="Nat. Commun.">
        <title>The genome of broomcorn millet.</title>
        <authorList>
            <person name="Zou C."/>
            <person name="Miki D."/>
            <person name="Li D."/>
            <person name="Tang Q."/>
            <person name="Xiao L."/>
            <person name="Rajput S."/>
            <person name="Deng P."/>
            <person name="Jia W."/>
            <person name="Huang R."/>
            <person name="Zhang M."/>
            <person name="Sun Y."/>
            <person name="Hu J."/>
            <person name="Fu X."/>
            <person name="Schnable P.S."/>
            <person name="Li F."/>
            <person name="Zhang H."/>
            <person name="Feng B."/>
            <person name="Zhu X."/>
            <person name="Liu R."/>
            <person name="Schnable J.C."/>
            <person name="Zhu J.-K."/>
            <person name="Zhang H."/>
        </authorList>
    </citation>
    <scope>NUCLEOTIDE SEQUENCE [LARGE SCALE GENOMIC DNA]</scope>
</reference>
<evidence type="ECO:0008006" key="4">
    <source>
        <dbReference type="Google" id="ProtNLM"/>
    </source>
</evidence>
<dbReference type="STRING" id="4540.A0A3L6R2Q8"/>
<feature type="compositionally biased region" description="Basic and acidic residues" evidence="1">
    <location>
        <begin position="45"/>
        <end position="60"/>
    </location>
</feature>
<feature type="compositionally biased region" description="Low complexity" evidence="1">
    <location>
        <begin position="142"/>
        <end position="151"/>
    </location>
</feature>